<gene>
    <name evidence="2" type="ORF">QYE76_005978</name>
</gene>
<protein>
    <recommendedName>
        <fullName evidence="4">Gag-pol polyprotein</fullName>
    </recommendedName>
</protein>
<evidence type="ECO:0000256" key="1">
    <source>
        <dbReference type="SAM" id="MobiDB-lite"/>
    </source>
</evidence>
<comment type="caution">
    <text evidence="2">The sequence shown here is derived from an EMBL/GenBank/DDBJ whole genome shotgun (WGS) entry which is preliminary data.</text>
</comment>
<dbReference type="Pfam" id="PF14223">
    <property type="entry name" value="Retrotran_gag_2"/>
    <property type="match status" value="1"/>
</dbReference>
<sequence length="305" mass="32774">MCLASSSSSSAVMPNPFSGIGVSEKLTRTNYLVWQSQVLPPIRGARLMSFIDAKAHAPSETITVEKDGKTSEEANPAYDDWVATDQQVLTFLQGTLSPDILVSVIGMDTASKLWGAIRTMFASQSRTRVSNLRVALARTRKENMTSAQFFAKMKGYADELAAAGRPIDEEELVEYLLAGLDDTYNPLFAAIGSVEALSSTLLRAAEEEASVDAEDVVAKTMVAVAEEAVAAGGRRGGGGNNARRGGGRGSSKDCDRDQITCQICDKPGHVIRLQRSALAPESLVLRHHISRPSTFNVLLGSYLFD</sequence>
<reference evidence="2" key="1">
    <citation type="submission" date="2023-07" db="EMBL/GenBank/DDBJ databases">
        <title>A chromosome-level genome assembly of Lolium multiflorum.</title>
        <authorList>
            <person name="Chen Y."/>
            <person name="Copetti D."/>
            <person name="Kolliker R."/>
            <person name="Studer B."/>
        </authorList>
    </citation>
    <scope>NUCLEOTIDE SEQUENCE</scope>
    <source>
        <strain evidence="2">02402/16</strain>
        <tissue evidence="2">Leaf</tissue>
    </source>
</reference>
<dbReference type="Proteomes" id="UP001231189">
    <property type="component" value="Unassembled WGS sequence"/>
</dbReference>
<dbReference type="AlphaFoldDB" id="A0AAD8RTU8"/>
<feature type="region of interest" description="Disordered" evidence="1">
    <location>
        <begin position="232"/>
        <end position="255"/>
    </location>
</feature>
<proteinExistence type="predicted"/>
<keyword evidence="3" id="KW-1185">Reference proteome</keyword>
<dbReference type="PANTHER" id="PTHR47481">
    <property type="match status" value="1"/>
</dbReference>
<evidence type="ECO:0000313" key="2">
    <source>
        <dbReference type="EMBL" id="KAK1631663.1"/>
    </source>
</evidence>
<name>A0AAD8RTU8_LOLMU</name>
<evidence type="ECO:0000313" key="3">
    <source>
        <dbReference type="Proteomes" id="UP001231189"/>
    </source>
</evidence>
<dbReference type="EMBL" id="JAUUTY010000005">
    <property type="protein sequence ID" value="KAK1631663.1"/>
    <property type="molecule type" value="Genomic_DNA"/>
</dbReference>
<accession>A0AAD8RTU8</accession>
<dbReference type="PANTHER" id="PTHR47481:SF31">
    <property type="entry name" value="OS01G0873500 PROTEIN"/>
    <property type="match status" value="1"/>
</dbReference>
<organism evidence="2 3">
    <name type="scientific">Lolium multiflorum</name>
    <name type="common">Italian ryegrass</name>
    <name type="synonym">Lolium perenne subsp. multiflorum</name>
    <dbReference type="NCBI Taxonomy" id="4521"/>
    <lineage>
        <taxon>Eukaryota</taxon>
        <taxon>Viridiplantae</taxon>
        <taxon>Streptophyta</taxon>
        <taxon>Embryophyta</taxon>
        <taxon>Tracheophyta</taxon>
        <taxon>Spermatophyta</taxon>
        <taxon>Magnoliopsida</taxon>
        <taxon>Liliopsida</taxon>
        <taxon>Poales</taxon>
        <taxon>Poaceae</taxon>
        <taxon>BOP clade</taxon>
        <taxon>Pooideae</taxon>
        <taxon>Poodae</taxon>
        <taxon>Poeae</taxon>
        <taxon>Poeae Chloroplast Group 2 (Poeae type)</taxon>
        <taxon>Loliodinae</taxon>
        <taxon>Loliinae</taxon>
        <taxon>Lolium</taxon>
    </lineage>
</organism>
<evidence type="ECO:0008006" key="4">
    <source>
        <dbReference type="Google" id="ProtNLM"/>
    </source>
</evidence>